<evidence type="ECO:0000256" key="8">
    <source>
        <dbReference type="HAMAP-Rule" id="MF_00423"/>
    </source>
</evidence>
<keyword evidence="3 8" id="KW-0808">Transferase</keyword>
<protein>
    <recommendedName>
        <fullName evidence="8">L-seryl-tRNA(Sec) selenium transferase</fullName>
        <ecNumber evidence="8">2.9.1.1</ecNumber>
    </recommendedName>
    <alternativeName>
        <fullName evidence="8">Selenocysteine synthase</fullName>
        <shortName evidence="8">Sec synthase</shortName>
    </alternativeName>
    <alternativeName>
        <fullName evidence="8">Selenocysteinyl-tRNA(Sec) synthase</fullName>
    </alternativeName>
</protein>
<reference evidence="11 12" key="1">
    <citation type="submission" date="2019-04" db="EMBL/GenBank/DDBJ databases">
        <title>Lampropedia sp YIM MLB12 draf genome.</title>
        <authorList>
            <person name="Wang Y.-X."/>
        </authorList>
    </citation>
    <scope>NUCLEOTIDE SEQUENCE [LARGE SCALE GENOMIC DNA]</scope>
    <source>
        <strain evidence="11 12">YIM MLB12</strain>
    </source>
</reference>
<dbReference type="InterPro" id="IPR025862">
    <property type="entry name" value="SelA_trans_N_dom"/>
</dbReference>
<dbReference type="Pfam" id="PF12390">
    <property type="entry name" value="Se-cys_synth_N"/>
    <property type="match status" value="1"/>
</dbReference>
<evidence type="ECO:0000256" key="1">
    <source>
        <dbReference type="ARBA" id="ARBA00001933"/>
    </source>
</evidence>
<dbReference type="Proteomes" id="UP000306236">
    <property type="component" value="Unassembled WGS sequence"/>
</dbReference>
<feature type="domain" description="L-seryl-tRNA selenium transferase N-terminal" evidence="10">
    <location>
        <begin position="7"/>
        <end position="43"/>
    </location>
</feature>
<evidence type="ECO:0000256" key="5">
    <source>
        <dbReference type="ARBA" id="ARBA00022917"/>
    </source>
</evidence>
<dbReference type="Pfam" id="PF03841">
    <property type="entry name" value="SelA"/>
    <property type="match status" value="1"/>
</dbReference>
<dbReference type="GO" id="GO:0005737">
    <property type="term" value="C:cytoplasm"/>
    <property type="evidence" value="ECO:0007669"/>
    <property type="project" value="UniProtKB-SubCell"/>
</dbReference>
<dbReference type="InterPro" id="IPR004534">
    <property type="entry name" value="SelA_trans"/>
</dbReference>
<dbReference type="EC" id="2.9.1.1" evidence="8"/>
<dbReference type="GO" id="GO:0001717">
    <property type="term" value="P:conversion of seryl-tRNAsec to selenocys-tRNAsec"/>
    <property type="evidence" value="ECO:0007669"/>
    <property type="project" value="UniProtKB-UniRule"/>
</dbReference>
<dbReference type="GO" id="GO:0001514">
    <property type="term" value="P:selenocysteine incorporation"/>
    <property type="evidence" value="ECO:0007669"/>
    <property type="project" value="UniProtKB-UniRule"/>
</dbReference>
<comment type="subcellular location">
    <subcellularLocation>
        <location evidence="8">Cytoplasm</location>
    </subcellularLocation>
</comment>
<name>A0A4S5BSS6_9BURK</name>
<keyword evidence="12" id="KW-1185">Reference proteome</keyword>
<comment type="caution">
    <text evidence="11">The sequence shown here is derived from an EMBL/GenBank/DDBJ whole genome shotgun (WGS) entry which is preliminary data.</text>
</comment>
<dbReference type="FunFam" id="3.40.640.10:FF:000028">
    <property type="entry name" value="L-seryl-tRNA(Sec) selenium transferase"/>
    <property type="match status" value="1"/>
</dbReference>
<dbReference type="Gene3D" id="3.40.640.10">
    <property type="entry name" value="Type I PLP-dependent aspartate aminotransferase-like (Major domain)"/>
    <property type="match status" value="1"/>
</dbReference>
<evidence type="ECO:0000259" key="10">
    <source>
        <dbReference type="Pfam" id="PF12390"/>
    </source>
</evidence>
<dbReference type="PANTHER" id="PTHR32328">
    <property type="entry name" value="L-SERYL-TRNA(SEC) SELENIUM TRANSFERASE"/>
    <property type="match status" value="1"/>
</dbReference>
<sequence>MTAAPVLPSVDKLLQHPRSIDLLGEYGKTQTTEAIRTALAHARSLWRAQPEAGHAPSNEALLDQAEQALKTRMAPRLKAVFNLTGTVLHTNLGRALLPQEAIDAVTEALQTPSNLEYDLETGGRGDRDDLVEALICELTGAEAATIVNNNAAAVLLCLNTLTAGQEAIVSRGELVEIGGAFRIPDIMQRAGAKLVEVGTTNRTHARDYETAITEATGLLMKVHCSNYAISGFTKAVSDAEVGQIAHASQLPLMVDLGSGTLVDLRQWGLPHEVTVRETIAAGADLVTFSGDKLLGGPQAGIIAGRKDLVAQIKKNPLKRALRVGKLTLAALEPTLRLYLHPEQLAQRLTTLRLFTRSAEAMQAQAEQLIPVLQTALGSDYVVAQAPMHSQIGSGALPVESLPSHGLVIRPAERKQSGRQLHRLETALRQLHRPVIGRLQDDALWLDLRCLEEADQALFTAQLAQLTVQLNLPHTPQKDAP</sequence>
<evidence type="ECO:0000256" key="3">
    <source>
        <dbReference type="ARBA" id="ARBA00022679"/>
    </source>
</evidence>
<evidence type="ECO:0000256" key="9">
    <source>
        <dbReference type="PIRSR" id="PIRSR618319-50"/>
    </source>
</evidence>
<gene>
    <name evidence="8" type="primary">selA</name>
    <name evidence="11" type="ORF">E8K88_07295</name>
</gene>
<feature type="modified residue" description="N6-(pyridoxal phosphate)lysine" evidence="8 9">
    <location>
        <position position="292"/>
    </location>
</feature>
<dbReference type="SUPFAM" id="SSF53383">
    <property type="entry name" value="PLP-dependent transferases"/>
    <property type="match status" value="1"/>
</dbReference>
<dbReference type="UniPathway" id="UPA00906">
    <property type="reaction ID" value="UER00896"/>
</dbReference>
<comment type="cofactor">
    <cofactor evidence="1 8 9">
        <name>pyridoxal 5'-phosphate</name>
        <dbReference type="ChEBI" id="CHEBI:597326"/>
    </cofactor>
</comment>
<evidence type="ECO:0000313" key="11">
    <source>
        <dbReference type="EMBL" id="THJ34313.1"/>
    </source>
</evidence>
<comment type="pathway">
    <text evidence="8">Aminoacyl-tRNA biosynthesis; selenocysteinyl-tRNA(Sec) biosynthesis; selenocysteinyl-tRNA(Sec) from L-seryl-tRNA(Sec) (bacterial route): step 1/1.</text>
</comment>
<evidence type="ECO:0000313" key="12">
    <source>
        <dbReference type="Proteomes" id="UP000306236"/>
    </source>
</evidence>
<dbReference type="OrthoDB" id="9787096at2"/>
<evidence type="ECO:0000256" key="6">
    <source>
        <dbReference type="ARBA" id="ARBA00023266"/>
    </source>
</evidence>
<comment type="similarity">
    <text evidence="7 8">Belongs to the SelA family.</text>
</comment>
<proteinExistence type="inferred from homology"/>
<keyword evidence="5 8" id="KW-0648">Protein biosynthesis</keyword>
<dbReference type="PANTHER" id="PTHR32328:SF0">
    <property type="entry name" value="L-SERYL-TRNA(SEC) SELENIUM TRANSFERASE"/>
    <property type="match status" value="1"/>
</dbReference>
<evidence type="ECO:0000256" key="4">
    <source>
        <dbReference type="ARBA" id="ARBA00022898"/>
    </source>
</evidence>
<dbReference type="EMBL" id="SSWX01000007">
    <property type="protein sequence ID" value="THJ34313.1"/>
    <property type="molecule type" value="Genomic_DNA"/>
</dbReference>
<comment type="catalytic activity">
    <reaction evidence="8">
        <text>L-seryl-tRNA(Sec) + selenophosphate + H(+) = L-selenocysteinyl-tRNA(Sec) + phosphate</text>
        <dbReference type="Rhea" id="RHEA:22728"/>
        <dbReference type="Rhea" id="RHEA-COMP:9742"/>
        <dbReference type="Rhea" id="RHEA-COMP:9743"/>
        <dbReference type="ChEBI" id="CHEBI:15378"/>
        <dbReference type="ChEBI" id="CHEBI:16144"/>
        <dbReference type="ChEBI" id="CHEBI:43474"/>
        <dbReference type="ChEBI" id="CHEBI:78533"/>
        <dbReference type="ChEBI" id="CHEBI:78573"/>
        <dbReference type="EC" id="2.9.1.1"/>
    </reaction>
</comment>
<keyword evidence="2 8" id="KW-0963">Cytoplasm</keyword>
<dbReference type="InterPro" id="IPR015424">
    <property type="entry name" value="PyrdxlP-dep_Trfase"/>
</dbReference>
<dbReference type="GO" id="GO:0004125">
    <property type="term" value="F:L-seryl-tRNA(Sec) selenium transferase activity"/>
    <property type="evidence" value="ECO:0007669"/>
    <property type="project" value="UniProtKB-UniRule"/>
</dbReference>
<dbReference type="RefSeq" id="WP_136405988.1">
    <property type="nucleotide sequence ID" value="NZ_SSWX01000007.1"/>
</dbReference>
<organism evidence="11 12">
    <name type="scientific">Lampropedia aestuarii</name>
    <dbReference type="NCBI Taxonomy" id="2562762"/>
    <lineage>
        <taxon>Bacteria</taxon>
        <taxon>Pseudomonadati</taxon>
        <taxon>Pseudomonadota</taxon>
        <taxon>Betaproteobacteria</taxon>
        <taxon>Burkholderiales</taxon>
        <taxon>Comamonadaceae</taxon>
        <taxon>Lampropedia</taxon>
    </lineage>
</organism>
<dbReference type="InterPro" id="IPR015421">
    <property type="entry name" value="PyrdxlP-dep_Trfase_major"/>
</dbReference>
<evidence type="ECO:0000256" key="7">
    <source>
        <dbReference type="ARBA" id="ARBA00044507"/>
    </source>
</evidence>
<comment type="function">
    <text evidence="8">Converts seryl-tRNA(Sec) to selenocysteinyl-tRNA(Sec) required for selenoprotein biosynthesis.</text>
</comment>
<dbReference type="Gene3D" id="3.90.1150.180">
    <property type="match status" value="1"/>
</dbReference>
<accession>A0A4S5BSS6</accession>
<keyword evidence="4 8" id="KW-0663">Pyridoxal phosphate</keyword>
<evidence type="ECO:0000256" key="2">
    <source>
        <dbReference type="ARBA" id="ARBA00022490"/>
    </source>
</evidence>
<dbReference type="InterPro" id="IPR018319">
    <property type="entry name" value="SelA-like"/>
</dbReference>
<keyword evidence="6 8" id="KW-0711">Selenium</keyword>
<dbReference type="NCBIfam" id="TIGR00474">
    <property type="entry name" value="selA"/>
    <property type="match status" value="1"/>
</dbReference>
<dbReference type="AlphaFoldDB" id="A0A4S5BSS6"/>
<dbReference type="HAMAP" id="MF_00423">
    <property type="entry name" value="SelA"/>
    <property type="match status" value="1"/>
</dbReference>